<keyword evidence="7" id="KW-0238">DNA-binding</keyword>
<dbReference type="InterPro" id="IPR018060">
    <property type="entry name" value="HTH_AraC"/>
</dbReference>
<evidence type="ECO:0000256" key="3">
    <source>
        <dbReference type="ARBA" id="ARBA00022490"/>
    </source>
</evidence>
<dbReference type="GO" id="GO:0000160">
    <property type="term" value="P:phosphorelay signal transduction system"/>
    <property type="evidence" value="ECO:0007669"/>
    <property type="project" value="UniProtKB-KW"/>
</dbReference>
<dbReference type="InterPro" id="IPR020449">
    <property type="entry name" value="Tscrpt_reg_AraC-type_HTH"/>
</dbReference>
<name>A0A9D1FPZ4_9FIRM</name>
<dbReference type="PANTHER" id="PTHR42713">
    <property type="entry name" value="HISTIDINE KINASE-RELATED"/>
    <property type="match status" value="1"/>
</dbReference>
<keyword evidence="6" id="KW-0805">Transcription regulation</keyword>
<dbReference type="InterPro" id="IPR051552">
    <property type="entry name" value="HptR"/>
</dbReference>
<dbReference type="PRINTS" id="PR00032">
    <property type="entry name" value="HTHARAC"/>
</dbReference>
<accession>A0A9D1FPZ4</accession>
<dbReference type="Pfam" id="PF00072">
    <property type="entry name" value="Response_reg"/>
    <property type="match status" value="1"/>
</dbReference>
<dbReference type="PANTHER" id="PTHR42713:SF3">
    <property type="entry name" value="TRANSCRIPTIONAL REGULATORY PROTEIN HPTR"/>
    <property type="match status" value="1"/>
</dbReference>
<evidence type="ECO:0000313" key="14">
    <source>
        <dbReference type="Proteomes" id="UP000824002"/>
    </source>
</evidence>
<dbReference type="InterPro" id="IPR009057">
    <property type="entry name" value="Homeodomain-like_sf"/>
</dbReference>
<dbReference type="SMART" id="SM00448">
    <property type="entry name" value="REC"/>
    <property type="match status" value="1"/>
</dbReference>
<dbReference type="SUPFAM" id="SSF46689">
    <property type="entry name" value="Homeodomain-like"/>
    <property type="match status" value="2"/>
</dbReference>
<dbReference type="PROSITE" id="PS01124">
    <property type="entry name" value="HTH_ARAC_FAMILY_2"/>
    <property type="match status" value="1"/>
</dbReference>
<feature type="domain" description="HTH araC/xylS-type" evidence="11">
    <location>
        <begin position="405"/>
        <end position="503"/>
    </location>
</feature>
<comment type="function">
    <text evidence="9">May play the central regulatory role in sporulation. It may be an element of the effector pathway responsible for the activation of sporulation genes in response to nutritional stress. Spo0A may act in concert with spo0H (a sigma factor) to control the expression of some genes that are critical to the sporulation process.</text>
</comment>
<reference evidence="13" key="1">
    <citation type="submission" date="2020-10" db="EMBL/GenBank/DDBJ databases">
        <authorList>
            <person name="Gilroy R."/>
        </authorList>
    </citation>
    <scope>NUCLEOTIDE SEQUENCE</scope>
    <source>
        <strain evidence="13">CHK199-13235</strain>
    </source>
</reference>
<keyword evidence="8" id="KW-0804">Transcription</keyword>
<keyword evidence="4 10" id="KW-0597">Phosphoprotein</keyword>
<evidence type="ECO:0000313" key="13">
    <source>
        <dbReference type="EMBL" id="HIS77215.1"/>
    </source>
</evidence>
<feature type="modified residue" description="4-aspartylphosphate" evidence="10">
    <location>
        <position position="55"/>
    </location>
</feature>
<dbReference type="Gene3D" id="1.10.10.60">
    <property type="entry name" value="Homeodomain-like"/>
    <property type="match status" value="2"/>
</dbReference>
<evidence type="ECO:0000259" key="11">
    <source>
        <dbReference type="PROSITE" id="PS01124"/>
    </source>
</evidence>
<dbReference type="EMBL" id="DVJP01000069">
    <property type="protein sequence ID" value="HIS77215.1"/>
    <property type="molecule type" value="Genomic_DNA"/>
</dbReference>
<dbReference type="GO" id="GO:0005737">
    <property type="term" value="C:cytoplasm"/>
    <property type="evidence" value="ECO:0007669"/>
    <property type="project" value="UniProtKB-SubCell"/>
</dbReference>
<evidence type="ECO:0000256" key="10">
    <source>
        <dbReference type="PROSITE-ProRule" id="PRU00169"/>
    </source>
</evidence>
<dbReference type="Pfam" id="PF12833">
    <property type="entry name" value="HTH_18"/>
    <property type="match status" value="1"/>
</dbReference>
<evidence type="ECO:0000256" key="2">
    <source>
        <dbReference type="ARBA" id="ARBA00018672"/>
    </source>
</evidence>
<dbReference type="SUPFAM" id="SSF52172">
    <property type="entry name" value="CheY-like"/>
    <property type="match status" value="1"/>
</dbReference>
<proteinExistence type="predicted"/>
<dbReference type="InterPro" id="IPR001789">
    <property type="entry name" value="Sig_transdc_resp-reg_receiver"/>
</dbReference>
<feature type="domain" description="Response regulatory" evidence="12">
    <location>
        <begin position="3"/>
        <end position="120"/>
    </location>
</feature>
<evidence type="ECO:0000256" key="4">
    <source>
        <dbReference type="ARBA" id="ARBA00022553"/>
    </source>
</evidence>
<dbReference type="Gene3D" id="3.40.50.2300">
    <property type="match status" value="1"/>
</dbReference>
<dbReference type="PROSITE" id="PS50110">
    <property type="entry name" value="RESPONSE_REGULATORY"/>
    <property type="match status" value="1"/>
</dbReference>
<evidence type="ECO:0000259" key="12">
    <source>
        <dbReference type="PROSITE" id="PS50110"/>
    </source>
</evidence>
<protein>
    <recommendedName>
        <fullName evidence="2">Stage 0 sporulation protein A homolog</fullName>
    </recommendedName>
</protein>
<comment type="subcellular location">
    <subcellularLocation>
        <location evidence="1">Cytoplasm</location>
    </subcellularLocation>
</comment>
<dbReference type="PROSITE" id="PS00041">
    <property type="entry name" value="HTH_ARAC_FAMILY_1"/>
    <property type="match status" value="1"/>
</dbReference>
<evidence type="ECO:0000256" key="7">
    <source>
        <dbReference type="ARBA" id="ARBA00023125"/>
    </source>
</evidence>
<dbReference type="GO" id="GO:0003700">
    <property type="term" value="F:DNA-binding transcription factor activity"/>
    <property type="evidence" value="ECO:0007669"/>
    <property type="project" value="InterPro"/>
</dbReference>
<dbReference type="Proteomes" id="UP000824002">
    <property type="component" value="Unassembled WGS sequence"/>
</dbReference>
<sequence>MSKILIVDDQNIVRCGIAKMLEDLDLGIDEIYEAANGAEALDVIQAQNPAVILLDIMMPVQDGFHLLEKLQELSIHPYVVIITSHSNFSYAQKAVRFHVDAYLTKPIQQEELEQILIDIFTKIEREEETKEHFELYRKRVYDYRLLEFLRGNNVLSDGESLCRETGIAELQGDRMLFMVTSSLENAACHPLYSRIFRELFGPNWKMFESPGSELLLLAGLSGSQQEKISEDLAVLLQSSGIQQKCGVSFSPNQFAKFSDAYFQAKISLAAAMEKDCVVYFYQEAKRQVAILISCKDCDSFLKIFHTEDRSHTMAYFDNLFSRLFSSGMKIEHIKLALQSFVNYVNMNLQERYQTSFSDKDLKDCIEIRNNLMEIKLQMKKFYATLYEQWRENGLLAGEDTSHLIQKVLAYLQTHYAENPSLSLLSEQYHLSYTYLSSLFSKQVGQSFTDYLMQVKLEHAKEILRDTNIKITDVSAQTGFSNPAYFCKMFKKYYQVSPAEYRNLH</sequence>
<dbReference type="SMART" id="SM00342">
    <property type="entry name" value="HTH_ARAC"/>
    <property type="match status" value="1"/>
</dbReference>
<organism evidence="13 14">
    <name type="scientific">Candidatus Merdivicinus excrementipullorum</name>
    <dbReference type="NCBI Taxonomy" id="2840867"/>
    <lineage>
        <taxon>Bacteria</taxon>
        <taxon>Bacillati</taxon>
        <taxon>Bacillota</taxon>
        <taxon>Clostridia</taxon>
        <taxon>Eubacteriales</taxon>
        <taxon>Oscillospiraceae</taxon>
        <taxon>Oscillospiraceae incertae sedis</taxon>
        <taxon>Candidatus Merdivicinus</taxon>
    </lineage>
</organism>
<comment type="caution">
    <text evidence="13">The sequence shown here is derived from an EMBL/GenBank/DDBJ whole genome shotgun (WGS) entry which is preliminary data.</text>
</comment>
<gene>
    <name evidence="13" type="ORF">IAB51_10490</name>
</gene>
<evidence type="ECO:0000256" key="6">
    <source>
        <dbReference type="ARBA" id="ARBA00023015"/>
    </source>
</evidence>
<keyword evidence="3" id="KW-0963">Cytoplasm</keyword>
<evidence type="ECO:0000256" key="9">
    <source>
        <dbReference type="ARBA" id="ARBA00024867"/>
    </source>
</evidence>
<evidence type="ECO:0000256" key="8">
    <source>
        <dbReference type="ARBA" id="ARBA00023163"/>
    </source>
</evidence>
<dbReference type="GO" id="GO:0043565">
    <property type="term" value="F:sequence-specific DNA binding"/>
    <property type="evidence" value="ECO:0007669"/>
    <property type="project" value="InterPro"/>
</dbReference>
<dbReference type="InterPro" id="IPR011006">
    <property type="entry name" value="CheY-like_superfamily"/>
</dbReference>
<dbReference type="AlphaFoldDB" id="A0A9D1FPZ4"/>
<reference evidence="13" key="2">
    <citation type="journal article" date="2021" name="PeerJ">
        <title>Extensive microbial diversity within the chicken gut microbiome revealed by metagenomics and culture.</title>
        <authorList>
            <person name="Gilroy R."/>
            <person name="Ravi A."/>
            <person name="Getino M."/>
            <person name="Pursley I."/>
            <person name="Horton D.L."/>
            <person name="Alikhan N.F."/>
            <person name="Baker D."/>
            <person name="Gharbi K."/>
            <person name="Hall N."/>
            <person name="Watson M."/>
            <person name="Adriaenssens E.M."/>
            <person name="Foster-Nyarko E."/>
            <person name="Jarju S."/>
            <person name="Secka A."/>
            <person name="Antonio M."/>
            <person name="Oren A."/>
            <person name="Chaudhuri R.R."/>
            <person name="La Ragione R."/>
            <person name="Hildebrand F."/>
            <person name="Pallen M.J."/>
        </authorList>
    </citation>
    <scope>NUCLEOTIDE SEQUENCE</scope>
    <source>
        <strain evidence="13">CHK199-13235</strain>
    </source>
</reference>
<keyword evidence="5" id="KW-0902">Two-component regulatory system</keyword>
<evidence type="ECO:0000256" key="5">
    <source>
        <dbReference type="ARBA" id="ARBA00023012"/>
    </source>
</evidence>
<dbReference type="InterPro" id="IPR018062">
    <property type="entry name" value="HTH_AraC-typ_CS"/>
</dbReference>
<evidence type="ECO:0000256" key="1">
    <source>
        <dbReference type="ARBA" id="ARBA00004496"/>
    </source>
</evidence>
<dbReference type="CDD" id="cd17536">
    <property type="entry name" value="REC_YesN-like"/>
    <property type="match status" value="1"/>
</dbReference>